<name>A0AAF5PUH4_WUCBA</name>
<evidence type="ECO:0000313" key="1">
    <source>
        <dbReference type="Proteomes" id="UP000093561"/>
    </source>
</evidence>
<proteinExistence type="predicted"/>
<dbReference type="WBParaSite" id="mrna-Wban_05590">
    <property type="protein sequence ID" value="mrna-Wban_05590"/>
    <property type="gene ID" value="Wban_05590"/>
</dbReference>
<evidence type="ECO:0000313" key="2">
    <source>
        <dbReference type="WBParaSite" id="mrna-Wban_05590"/>
    </source>
</evidence>
<reference evidence="1" key="1">
    <citation type="submission" date="2015-03" db="EMBL/GenBank/DDBJ databases">
        <title>Wuchereria bancrofti Genome Sequencing Papua New Guinea Strain.</title>
        <authorList>
            <person name="Small S.T."/>
            <person name="Serre D."/>
            <person name="Zimmerman P.A."/>
        </authorList>
    </citation>
    <scope>NUCLEOTIDE SEQUENCE [LARGE SCALE GENOMIC DNA]</scope>
    <source>
        <strain evidence="1">pt0022</strain>
    </source>
</reference>
<reference evidence="1" key="2">
    <citation type="journal article" date="2016" name="Mol. Ecol.">
        <title>Population genomics of the filarial nematode parasite Wuchereria bancrofti from mosquitoes.</title>
        <authorList>
            <person name="Small S.T."/>
            <person name="Reimer L.J."/>
            <person name="Tisch D.J."/>
            <person name="King C.L."/>
            <person name="Christensen B.M."/>
            <person name="Siba P.M."/>
            <person name="Kazura J.W."/>
            <person name="Serre D."/>
            <person name="Zimmerman P.A."/>
        </authorList>
    </citation>
    <scope>NUCLEOTIDE SEQUENCE</scope>
    <source>
        <strain evidence="1">pt0022</strain>
    </source>
</reference>
<dbReference type="Proteomes" id="UP000093561">
    <property type="component" value="Unassembled WGS sequence"/>
</dbReference>
<reference evidence="2" key="3">
    <citation type="submission" date="2024-02" db="UniProtKB">
        <authorList>
            <consortium name="WormBaseParasite"/>
        </authorList>
    </citation>
    <scope>IDENTIFICATION</scope>
    <source>
        <strain evidence="2">pt0022</strain>
    </source>
</reference>
<protein>
    <submittedName>
        <fullName evidence="2">Uncharacterized protein</fullName>
    </submittedName>
</protein>
<dbReference type="AlphaFoldDB" id="A0AAF5PUH4"/>
<organism evidence="1 2">
    <name type="scientific">Wuchereria bancrofti</name>
    <dbReference type="NCBI Taxonomy" id="6293"/>
    <lineage>
        <taxon>Eukaryota</taxon>
        <taxon>Metazoa</taxon>
        <taxon>Ecdysozoa</taxon>
        <taxon>Nematoda</taxon>
        <taxon>Chromadorea</taxon>
        <taxon>Rhabditida</taxon>
        <taxon>Spirurina</taxon>
        <taxon>Spiruromorpha</taxon>
        <taxon>Filarioidea</taxon>
        <taxon>Onchocercidae</taxon>
        <taxon>Wuchereria</taxon>
    </lineage>
</organism>
<accession>A0AAF5PUH4</accession>
<sequence length="99" mass="11579">MQCKSENAINVTVTVWQIAKRSRQTSRRHDRGGYTISAKCERICLLSRAPPTARNLELSEGSEMEFCNVNNVAYANKRINENNYCKIYLRRRTLPNYHR</sequence>